<evidence type="ECO:0000313" key="2">
    <source>
        <dbReference type="EMBL" id="TDK19972.1"/>
    </source>
</evidence>
<keyword evidence="1" id="KW-0472">Membrane</keyword>
<organism evidence="2 3">
    <name type="scientific">Luteimonas aestuarii</name>
    <dbReference type="NCBI Taxonomy" id="453837"/>
    <lineage>
        <taxon>Bacteria</taxon>
        <taxon>Pseudomonadati</taxon>
        <taxon>Pseudomonadota</taxon>
        <taxon>Gammaproteobacteria</taxon>
        <taxon>Lysobacterales</taxon>
        <taxon>Lysobacteraceae</taxon>
        <taxon>Luteimonas</taxon>
    </lineage>
</organism>
<gene>
    <name evidence="2" type="ORF">E2F46_16540</name>
</gene>
<name>A0A4R5TSQ5_9GAMM</name>
<dbReference type="RefSeq" id="WP_133323688.1">
    <property type="nucleotide sequence ID" value="NZ_SMTF01000021.1"/>
</dbReference>
<sequence>MKDLLSVAVASLVVSALLPSAIERDVVSPVVFVVYFFPVVFLLAAAICLPFYKWLSLSSRNRIAYTAPFNFLVSSVSFAAISWLSKPDFSQVGAAILVQGGSYTASGALQMTQQSFAVGLTAVIGTCVFHMLHKRLAGA</sequence>
<feature type="transmembrane region" description="Helical" evidence="1">
    <location>
        <begin position="30"/>
        <end position="52"/>
    </location>
</feature>
<proteinExistence type="predicted"/>
<protein>
    <submittedName>
        <fullName evidence="2">Uncharacterized protein</fullName>
    </submittedName>
</protein>
<keyword evidence="3" id="KW-1185">Reference proteome</keyword>
<accession>A0A4R5TSQ5</accession>
<reference evidence="2 3" key="1">
    <citation type="submission" date="2019-03" db="EMBL/GenBank/DDBJ databases">
        <title>Luteimonas zhaokaii sp.nov., isolated from the rectal contents of Plateau pika in Yushu, Qinghai Province, China.</title>
        <authorList>
            <person name="Zhang G."/>
        </authorList>
    </citation>
    <scope>NUCLEOTIDE SEQUENCE [LARGE SCALE GENOMIC DNA]</scope>
    <source>
        <strain evidence="2 3">B9</strain>
    </source>
</reference>
<dbReference type="AlphaFoldDB" id="A0A4R5TSQ5"/>
<feature type="transmembrane region" description="Helical" evidence="1">
    <location>
        <begin position="115"/>
        <end position="132"/>
    </location>
</feature>
<keyword evidence="1" id="KW-0812">Transmembrane</keyword>
<keyword evidence="1" id="KW-1133">Transmembrane helix</keyword>
<evidence type="ECO:0000256" key="1">
    <source>
        <dbReference type="SAM" id="Phobius"/>
    </source>
</evidence>
<dbReference type="EMBL" id="SMTF01000021">
    <property type="protein sequence ID" value="TDK19972.1"/>
    <property type="molecule type" value="Genomic_DNA"/>
</dbReference>
<dbReference type="Proteomes" id="UP000294796">
    <property type="component" value="Unassembled WGS sequence"/>
</dbReference>
<comment type="caution">
    <text evidence="2">The sequence shown here is derived from an EMBL/GenBank/DDBJ whole genome shotgun (WGS) entry which is preliminary data.</text>
</comment>
<evidence type="ECO:0000313" key="3">
    <source>
        <dbReference type="Proteomes" id="UP000294796"/>
    </source>
</evidence>
<feature type="transmembrane region" description="Helical" evidence="1">
    <location>
        <begin position="64"/>
        <end position="84"/>
    </location>
</feature>